<keyword evidence="3" id="KW-0804">Transcription</keyword>
<dbReference type="GO" id="GO:0003700">
    <property type="term" value="F:DNA-binding transcription factor activity"/>
    <property type="evidence" value="ECO:0007669"/>
    <property type="project" value="TreeGrafter"/>
</dbReference>
<evidence type="ECO:0000259" key="5">
    <source>
        <dbReference type="PROSITE" id="PS51078"/>
    </source>
</evidence>
<sequence length="260" mass="28064">MTDGLDKTTNQSTQVAFRIIEEMAQAGEGMRLTDIARRLDMPKARIYRFLQTLVALGYVAQDPETERYRLTIKLYHLGQAVADSTELIAVARPEMIRLRDATGQTTTLSVLEETGMRVIDIVRMETPVQIVTRPGALLAFHATAQGKLALAFGPPRLWDVVRAGGLPAITTDTTTDPAALERQVADVRARGWAIAPGEVLSGVNAISAPIFDADHAFVGSINIAGSVQSIRPDPDEDQISAVMGAGRTISISLGCTEYFG</sequence>
<reference evidence="6" key="1">
    <citation type="submission" date="2023-07" db="EMBL/GenBank/DDBJ databases">
        <title>Genomic Encyclopedia of Type Strains, Phase IV (KMG-IV): sequencing the most valuable type-strain genomes for metagenomic binning, comparative biology and taxonomic classification.</title>
        <authorList>
            <person name="Goeker M."/>
        </authorList>
    </citation>
    <scope>NUCLEOTIDE SEQUENCE</scope>
    <source>
        <strain evidence="6">DSM 21202</strain>
    </source>
</reference>
<organism evidence="6 7">
    <name type="scientific">Amorphus orientalis</name>
    <dbReference type="NCBI Taxonomy" id="649198"/>
    <lineage>
        <taxon>Bacteria</taxon>
        <taxon>Pseudomonadati</taxon>
        <taxon>Pseudomonadota</taxon>
        <taxon>Alphaproteobacteria</taxon>
        <taxon>Hyphomicrobiales</taxon>
        <taxon>Amorphaceae</taxon>
        <taxon>Amorphus</taxon>
    </lineage>
</organism>
<name>A0AAE3VS19_9HYPH</name>
<dbReference type="PROSITE" id="PS51078">
    <property type="entry name" value="ICLR_ED"/>
    <property type="match status" value="1"/>
</dbReference>
<evidence type="ECO:0000256" key="2">
    <source>
        <dbReference type="ARBA" id="ARBA00023125"/>
    </source>
</evidence>
<dbReference type="Pfam" id="PF01614">
    <property type="entry name" value="IclR_C"/>
    <property type="match status" value="1"/>
</dbReference>
<dbReference type="Proteomes" id="UP001229244">
    <property type="component" value="Unassembled WGS sequence"/>
</dbReference>
<evidence type="ECO:0000259" key="4">
    <source>
        <dbReference type="PROSITE" id="PS51077"/>
    </source>
</evidence>
<dbReference type="Gene3D" id="3.30.450.40">
    <property type="match status" value="1"/>
</dbReference>
<dbReference type="EMBL" id="JAUSUL010000003">
    <property type="protein sequence ID" value="MDQ0316908.1"/>
    <property type="molecule type" value="Genomic_DNA"/>
</dbReference>
<dbReference type="InterPro" id="IPR036390">
    <property type="entry name" value="WH_DNA-bd_sf"/>
</dbReference>
<comment type="caution">
    <text evidence="6">The sequence shown here is derived from an EMBL/GenBank/DDBJ whole genome shotgun (WGS) entry which is preliminary data.</text>
</comment>
<dbReference type="FunFam" id="1.10.10.10:FF:000056">
    <property type="entry name" value="IclR family transcriptional regulator"/>
    <property type="match status" value="1"/>
</dbReference>
<dbReference type="SUPFAM" id="SSF55781">
    <property type="entry name" value="GAF domain-like"/>
    <property type="match status" value="1"/>
</dbReference>
<dbReference type="InterPro" id="IPR005471">
    <property type="entry name" value="Tscrpt_reg_IclR_N"/>
</dbReference>
<proteinExistence type="predicted"/>
<dbReference type="InterPro" id="IPR036388">
    <property type="entry name" value="WH-like_DNA-bd_sf"/>
</dbReference>
<dbReference type="InterPro" id="IPR014757">
    <property type="entry name" value="Tscrpt_reg_IclR_C"/>
</dbReference>
<dbReference type="RefSeq" id="WP_306886782.1">
    <property type="nucleotide sequence ID" value="NZ_JAUSUL010000003.1"/>
</dbReference>
<dbReference type="GO" id="GO:0045892">
    <property type="term" value="P:negative regulation of DNA-templated transcription"/>
    <property type="evidence" value="ECO:0007669"/>
    <property type="project" value="TreeGrafter"/>
</dbReference>
<keyword evidence="7" id="KW-1185">Reference proteome</keyword>
<evidence type="ECO:0000313" key="6">
    <source>
        <dbReference type="EMBL" id="MDQ0316908.1"/>
    </source>
</evidence>
<dbReference type="InterPro" id="IPR029016">
    <property type="entry name" value="GAF-like_dom_sf"/>
</dbReference>
<protein>
    <submittedName>
        <fullName evidence="6">DNA-binding IclR family transcriptional regulator</fullName>
    </submittedName>
</protein>
<feature type="domain" description="IclR-ED" evidence="5">
    <location>
        <begin position="73"/>
        <end position="255"/>
    </location>
</feature>
<dbReference type="InterPro" id="IPR050707">
    <property type="entry name" value="HTH_MetabolicPath_Reg"/>
</dbReference>
<dbReference type="AlphaFoldDB" id="A0AAE3VS19"/>
<dbReference type="GO" id="GO:0003677">
    <property type="term" value="F:DNA binding"/>
    <property type="evidence" value="ECO:0007669"/>
    <property type="project" value="UniProtKB-KW"/>
</dbReference>
<dbReference type="Pfam" id="PF09339">
    <property type="entry name" value="HTH_IclR"/>
    <property type="match status" value="1"/>
</dbReference>
<dbReference type="SMART" id="SM00346">
    <property type="entry name" value="HTH_ICLR"/>
    <property type="match status" value="1"/>
</dbReference>
<keyword evidence="2 6" id="KW-0238">DNA-binding</keyword>
<evidence type="ECO:0000256" key="1">
    <source>
        <dbReference type="ARBA" id="ARBA00023015"/>
    </source>
</evidence>
<keyword evidence="1" id="KW-0805">Transcription regulation</keyword>
<accession>A0AAE3VS19</accession>
<gene>
    <name evidence="6" type="ORF">J2S73_003384</name>
</gene>
<dbReference type="PANTHER" id="PTHR30136:SF8">
    <property type="entry name" value="TRANSCRIPTIONAL REGULATORY PROTEIN"/>
    <property type="match status" value="1"/>
</dbReference>
<evidence type="ECO:0000313" key="7">
    <source>
        <dbReference type="Proteomes" id="UP001229244"/>
    </source>
</evidence>
<dbReference type="SUPFAM" id="SSF46785">
    <property type="entry name" value="Winged helix' DNA-binding domain"/>
    <property type="match status" value="1"/>
</dbReference>
<dbReference type="Gene3D" id="1.10.10.10">
    <property type="entry name" value="Winged helix-like DNA-binding domain superfamily/Winged helix DNA-binding domain"/>
    <property type="match status" value="1"/>
</dbReference>
<evidence type="ECO:0000256" key="3">
    <source>
        <dbReference type="ARBA" id="ARBA00023163"/>
    </source>
</evidence>
<dbReference type="PROSITE" id="PS51077">
    <property type="entry name" value="HTH_ICLR"/>
    <property type="match status" value="1"/>
</dbReference>
<feature type="domain" description="HTH iclR-type" evidence="4">
    <location>
        <begin position="10"/>
        <end position="72"/>
    </location>
</feature>
<dbReference type="PANTHER" id="PTHR30136">
    <property type="entry name" value="HELIX-TURN-HELIX TRANSCRIPTIONAL REGULATOR, ICLR FAMILY"/>
    <property type="match status" value="1"/>
</dbReference>